<evidence type="ECO:0000313" key="2">
    <source>
        <dbReference type="Proteomes" id="UP001148629"/>
    </source>
</evidence>
<comment type="caution">
    <text evidence="1">The sequence shown here is derived from an EMBL/GenBank/DDBJ whole genome shotgun (WGS) entry which is preliminary data.</text>
</comment>
<keyword evidence="2" id="KW-1185">Reference proteome</keyword>
<organism evidence="1 2">
    <name type="scientific">Fusarium decemcellulare</name>
    <dbReference type="NCBI Taxonomy" id="57161"/>
    <lineage>
        <taxon>Eukaryota</taxon>
        <taxon>Fungi</taxon>
        <taxon>Dikarya</taxon>
        <taxon>Ascomycota</taxon>
        <taxon>Pezizomycotina</taxon>
        <taxon>Sordariomycetes</taxon>
        <taxon>Hypocreomycetidae</taxon>
        <taxon>Hypocreales</taxon>
        <taxon>Nectriaceae</taxon>
        <taxon>Fusarium</taxon>
        <taxon>Fusarium decemcellulare species complex</taxon>
    </lineage>
</organism>
<sequence length="454" mass="49480">METWRLTATEALEKIGAQELTVEQYASSLLERIKQRDDDVRAWAYLDEKLVLDQARSLDKVPLDKRGPLHGLPVAIKDIIYTKGKYNELMKGTLYANEGADMPTEHGSSIYKDHHPELDAGSVMILRHAGCLIFGKTTTTEFAAVFAGTKTRNAHSTSHTPGGSSSGSGAAVADFQIPVALGSQTIGSIVRPAAFNGIYGFKPTWNAITREGQKFSALTLDTIGFFTRSVSDIELLGDVFAVHDDEESMFSSVKGSKFAVCRTAQWDLAGKGTKDAIAKATDLLKAHGAEVEEVNLGPEFDPVIEWHGILGQREGGTSLLPEYTISKEKMHDHLVGWVENKRKFTRQDQLKAYDGLAALRPRFDAIADRYAAILVPSVLDEAPEGLDSTGNPVLAATWTALHTPVLNIPGFRGPNDMPVGVSLVAPRFRDRHLLKVGKEVGPIFEAEGGWNQSL</sequence>
<gene>
    <name evidence="1" type="ORF">NM208_g4763</name>
</gene>
<reference evidence="1" key="1">
    <citation type="submission" date="2022-08" db="EMBL/GenBank/DDBJ databases">
        <title>Genome Sequence of Fusarium decemcellulare.</title>
        <authorList>
            <person name="Buettner E."/>
        </authorList>
    </citation>
    <scope>NUCLEOTIDE SEQUENCE</scope>
    <source>
        <strain evidence="1">Babe19</strain>
    </source>
</reference>
<name>A0ACC1SJN0_9HYPO</name>
<protein>
    <submittedName>
        <fullName evidence="1">Uncharacterized protein</fullName>
    </submittedName>
</protein>
<dbReference type="EMBL" id="JANRMS010000371">
    <property type="protein sequence ID" value="KAJ3541099.1"/>
    <property type="molecule type" value="Genomic_DNA"/>
</dbReference>
<accession>A0ACC1SJN0</accession>
<dbReference type="Proteomes" id="UP001148629">
    <property type="component" value="Unassembled WGS sequence"/>
</dbReference>
<proteinExistence type="predicted"/>
<evidence type="ECO:0000313" key="1">
    <source>
        <dbReference type="EMBL" id="KAJ3541099.1"/>
    </source>
</evidence>